<accession>A0A1I2B8I8</accession>
<sequence length="108" mass="12827">MNRKFKQFSELYYTDIWLLEKMLALPRDEKPGMVIGEGVIEVEIHDTFSLKDQQEAIIKYRSSVIPAIFVFAQKIYGELFHIVLINNNNKKKSKQEHIEKCIKIKWIK</sequence>
<name>A0A1I2B8I8_9BACI</name>
<dbReference type="RefSeq" id="WP_091658269.1">
    <property type="nucleotide sequence ID" value="NZ_FONT01000002.1"/>
</dbReference>
<dbReference type="EMBL" id="FONT01000002">
    <property type="protein sequence ID" value="SFE52208.1"/>
    <property type="molecule type" value="Genomic_DNA"/>
</dbReference>
<keyword evidence="2" id="KW-1185">Reference proteome</keyword>
<proteinExistence type="predicted"/>
<dbReference type="STRING" id="930128.SAMN05192532_102137"/>
<protein>
    <submittedName>
        <fullName evidence="1">Uncharacterized protein</fullName>
    </submittedName>
</protein>
<gene>
    <name evidence="1" type="ORF">SAMN05192532_102137</name>
</gene>
<dbReference type="AlphaFoldDB" id="A0A1I2B8I8"/>
<dbReference type="Proteomes" id="UP000199516">
    <property type="component" value="Unassembled WGS sequence"/>
</dbReference>
<organism evidence="1 2">
    <name type="scientific">Alteribacillus iranensis</name>
    <dbReference type="NCBI Taxonomy" id="930128"/>
    <lineage>
        <taxon>Bacteria</taxon>
        <taxon>Bacillati</taxon>
        <taxon>Bacillota</taxon>
        <taxon>Bacilli</taxon>
        <taxon>Bacillales</taxon>
        <taxon>Bacillaceae</taxon>
        <taxon>Alteribacillus</taxon>
    </lineage>
</organism>
<evidence type="ECO:0000313" key="1">
    <source>
        <dbReference type="EMBL" id="SFE52208.1"/>
    </source>
</evidence>
<evidence type="ECO:0000313" key="2">
    <source>
        <dbReference type="Proteomes" id="UP000199516"/>
    </source>
</evidence>
<reference evidence="1 2" key="1">
    <citation type="submission" date="2016-10" db="EMBL/GenBank/DDBJ databases">
        <authorList>
            <person name="de Groot N.N."/>
        </authorList>
    </citation>
    <scope>NUCLEOTIDE SEQUENCE [LARGE SCALE GENOMIC DNA]</scope>
    <source>
        <strain evidence="1 2">DSM 23995</strain>
    </source>
</reference>